<organism evidence="1 2">
    <name type="scientific">Halpernia humi</name>
    <dbReference type="NCBI Taxonomy" id="493375"/>
    <lineage>
        <taxon>Bacteria</taxon>
        <taxon>Pseudomonadati</taxon>
        <taxon>Bacteroidota</taxon>
        <taxon>Flavobacteriia</taxon>
        <taxon>Flavobacteriales</taxon>
        <taxon>Weeksellaceae</taxon>
        <taxon>Chryseobacterium group</taxon>
        <taxon>Halpernia</taxon>
    </lineage>
</organism>
<keyword evidence="2" id="KW-1185">Reference proteome</keyword>
<dbReference type="OrthoDB" id="1274238at2"/>
<dbReference type="InterPro" id="IPR008969">
    <property type="entry name" value="CarboxyPept-like_regulatory"/>
</dbReference>
<accession>A0A1H5W0K7</accession>
<dbReference type="SUPFAM" id="SSF49464">
    <property type="entry name" value="Carboxypeptidase regulatory domain-like"/>
    <property type="match status" value="1"/>
</dbReference>
<protein>
    <submittedName>
        <fullName evidence="1">Uncharacterized protein</fullName>
    </submittedName>
</protein>
<dbReference type="RefSeq" id="WP_103913064.1">
    <property type="nucleotide sequence ID" value="NZ_FNUS01000002.1"/>
</dbReference>
<dbReference type="EMBL" id="FNUS01000002">
    <property type="protein sequence ID" value="SEF92661.1"/>
    <property type="molecule type" value="Genomic_DNA"/>
</dbReference>
<reference evidence="2" key="1">
    <citation type="submission" date="2016-10" db="EMBL/GenBank/DDBJ databases">
        <authorList>
            <person name="Varghese N."/>
            <person name="Submissions S."/>
        </authorList>
    </citation>
    <scope>NUCLEOTIDE SEQUENCE [LARGE SCALE GENOMIC DNA]</scope>
    <source>
        <strain evidence="2">DSM 21580</strain>
    </source>
</reference>
<sequence length="260" mass="30147">MKLKLIFLMLLISLKVFSQDYIFGKISDEGKTPISSAEIINMRTDQVVFSDSNGNFMIAAIENDELRVVKNKYDRVQFRLKSDDFKSQLKVTIFASPELIQEVSLAFKPTGNLKKDLDKLPKYKKTRRLQDEITQSLKYKPTEVMPRLSTPSAFAPPNYSAGQVDVKKLAEGVAGLIGKWTKPKITEPDYNETQDFLKKLKESINKNYYYKYGLSEEQLENFLVEANQQLKLARLYRKDFDIAEIEFLLHKKFKTYTPKK</sequence>
<dbReference type="AlphaFoldDB" id="A0A1H5W0K7"/>
<name>A0A1H5W0K7_9FLAO</name>
<proteinExistence type="predicted"/>
<dbReference type="Proteomes" id="UP000236738">
    <property type="component" value="Unassembled WGS sequence"/>
</dbReference>
<evidence type="ECO:0000313" key="1">
    <source>
        <dbReference type="EMBL" id="SEF92661.1"/>
    </source>
</evidence>
<gene>
    <name evidence="1" type="ORF">SAMN05421847_1056</name>
</gene>
<evidence type="ECO:0000313" key="2">
    <source>
        <dbReference type="Proteomes" id="UP000236738"/>
    </source>
</evidence>